<evidence type="ECO:0000256" key="5">
    <source>
        <dbReference type="ARBA" id="ARBA00022692"/>
    </source>
</evidence>
<keyword evidence="3" id="KW-0813">Transport</keyword>
<evidence type="ECO:0000256" key="13">
    <source>
        <dbReference type="SAM" id="Phobius"/>
    </source>
</evidence>
<evidence type="ECO:0000313" key="15">
    <source>
        <dbReference type="Proteomes" id="UP001549257"/>
    </source>
</evidence>
<evidence type="ECO:0000256" key="7">
    <source>
        <dbReference type="ARBA" id="ARBA00022958"/>
    </source>
</evidence>
<keyword evidence="9" id="KW-0406">Ion transport</keyword>
<dbReference type="PANTHER" id="PTHR31462">
    <property type="entry name" value="ENDOSOMAL/LYSOSOMAL POTASSIUM CHANNEL TMEM175"/>
    <property type="match status" value="1"/>
</dbReference>
<comment type="caution">
    <text evidence="14">The sequence shown here is derived from an EMBL/GenBank/DDBJ whole genome shotgun (WGS) entry which is preliminary data.</text>
</comment>
<accession>A0ABV2QKL9</accession>
<evidence type="ECO:0000256" key="9">
    <source>
        <dbReference type="ARBA" id="ARBA00023065"/>
    </source>
</evidence>
<dbReference type="Pfam" id="PF06736">
    <property type="entry name" value="TMEM175"/>
    <property type="match status" value="1"/>
</dbReference>
<protein>
    <submittedName>
        <fullName evidence="14">Membrane protein</fullName>
    </submittedName>
</protein>
<feature type="transmembrane region" description="Helical" evidence="13">
    <location>
        <begin position="48"/>
        <end position="67"/>
    </location>
</feature>
<evidence type="ECO:0000313" key="14">
    <source>
        <dbReference type="EMBL" id="MET4581083.1"/>
    </source>
</evidence>
<dbReference type="InterPro" id="IPR010617">
    <property type="entry name" value="TMEM175-like"/>
</dbReference>
<keyword evidence="5 13" id="KW-0812">Transmembrane</keyword>
<comment type="similarity">
    <text evidence="2">Belongs to the TMEM175 family.</text>
</comment>
<evidence type="ECO:0000256" key="4">
    <source>
        <dbReference type="ARBA" id="ARBA00022538"/>
    </source>
</evidence>
<gene>
    <name evidence="14" type="ORF">ABIE21_000573</name>
</gene>
<comment type="catalytic activity">
    <reaction evidence="12">
        <text>K(+)(in) = K(+)(out)</text>
        <dbReference type="Rhea" id="RHEA:29463"/>
        <dbReference type="ChEBI" id="CHEBI:29103"/>
    </reaction>
</comment>
<evidence type="ECO:0000256" key="12">
    <source>
        <dbReference type="ARBA" id="ARBA00034430"/>
    </source>
</evidence>
<keyword evidence="10 13" id="KW-0472">Membrane</keyword>
<keyword evidence="8 13" id="KW-1133">Transmembrane helix</keyword>
<dbReference type="EMBL" id="JBEPSJ010000001">
    <property type="protein sequence ID" value="MET4581083.1"/>
    <property type="molecule type" value="Genomic_DNA"/>
</dbReference>
<keyword evidence="15" id="KW-1185">Reference proteome</keyword>
<dbReference type="Proteomes" id="UP001549257">
    <property type="component" value="Unassembled WGS sequence"/>
</dbReference>
<feature type="transmembrane region" description="Helical" evidence="13">
    <location>
        <begin position="178"/>
        <end position="195"/>
    </location>
</feature>
<dbReference type="PANTHER" id="PTHR31462:SF5">
    <property type="entry name" value="ENDOSOMAL_LYSOSOMAL PROTON CHANNEL TMEM175"/>
    <property type="match status" value="1"/>
</dbReference>
<evidence type="ECO:0000256" key="8">
    <source>
        <dbReference type="ARBA" id="ARBA00022989"/>
    </source>
</evidence>
<reference evidence="14 15" key="1">
    <citation type="submission" date="2024-06" db="EMBL/GenBank/DDBJ databases">
        <title>Sorghum-associated microbial communities from plants grown in Nebraska, USA.</title>
        <authorList>
            <person name="Schachtman D."/>
        </authorList>
    </citation>
    <scope>NUCLEOTIDE SEQUENCE [LARGE SCALE GENOMIC DNA]</scope>
    <source>
        <strain evidence="14 15">2857</strain>
    </source>
</reference>
<proteinExistence type="inferred from homology"/>
<comment type="subcellular location">
    <subcellularLocation>
        <location evidence="1">Membrane</location>
        <topology evidence="1">Multi-pass membrane protein</topology>
    </subcellularLocation>
</comment>
<evidence type="ECO:0000256" key="2">
    <source>
        <dbReference type="ARBA" id="ARBA00006920"/>
    </source>
</evidence>
<evidence type="ECO:0000256" key="3">
    <source>
        <dbReference type="ARBA" id="ARBA00022448"/>
    </source>
</evidence>
<feature type="transmembrane region" description="Helical" evidence="13">
    <location>
        <begin position="117"/>
        <end position="137"/>
    </location>
</feature>
<feature type="transmembrane region" description="Helical" evidence="13">
    <location>
        <begin position="149"/>
        <end position="172"/>
    </location>
</feature>
<name>A0ABV2QKL9_9MICO</name>
<organism evidence="14 15">
    <name type="scientific">Conyzicola nivalis</name>
    <dbReference type="NCBI Taxonomy" id="1477021"/>
    <lineage>
        <taxon>Bacteria</taxon>
        <taxon>Bacillati</taxon>
        <taxon>Actinomycetota</taxon>
        <taxon>Actinomycetes</taxon>
        <taxon>Micrococcales</taxon>
        <taxon>Microbacteriaceae</taxon>
        <taxon>Conyzicola</taxon>
    </lineage>
</organism>
<keyword evidence="7" id="KW-0630">Potassium</keyword>
<evidence type="ECO:0000256" key="10">
    <source>
        <dbReference type="ARBA" id="ARBA00023136"/>
    </source>
</evidence>
<sequence length="206" mass="21906">MAAQRGFDRIVNLSDAVVAIAATLLVLPLVDTASSVDTAGAAGLLADHWNDLFAFVLSFAVICRFWLVHHAMFNQLVGFTTPLLWVNFVWMLGIAFLPFPTELIAFSGVDHPVASGLYVGTMLVTSAASTAQQWIAIRTPSIQAEEVRGTLTIAPGLSATVALLVILVIVLVLPDVGLWALLLLVPAGWIGAFAARRIRGSDAVSE</sequence>
<evidence type="ECO:0000256" key="1">
    <source>
        <dbReference type="ARBA" id="ARBA00004141"/>
    </source>
</evidence>
<evidence type="ECO:0000256" key="11">
    <source>
        <dbReference type="ARBA" id="ARBA00023303"/>
    </source>
</evidence>
<keyword evidence="11" id="KW-0407">Ion channel</keyword>
<keyword evidence="4" id="KW-0633">Potassium transport</keyword>
<keyword evidence="6" id="KW-0631">Potassium channel</keyword>
<dbReference type="RefSeq" id="WP_354023274.1">
    <property type="nucleotide sequence ID" value="NZ_JBEPSJ010000001.1"/>
</dbReference>
<feature type="transmembrane region" description="Helical" evidence="13">
    <location>
        <begin position="76"/>
        <end position="97"/>
    </location>
</feature>
<evidence type="ECO:0000256" key="6">
    <source>
        <dbReference type="ARBA" id="ARBA00022826"/>
    </source>
</evidence>